<organism evidence="1 2">
    <name type="scientific">Pristionchus mayeri</name>
    <dbReference type="NCBI Taxonomy" id="1317129"/>
    <lineage>
        <taxon>Eukaryota</taxon>
        <taxon>Metazoa</taxon>
        <taxon>Ecdysozoa</taxon>
        <taxon>Nematoda</taxon>
        <taxon>Chromadorea</taxon>
        <taxon>Rhabditida</taxon>
        <taxon>Rhabditina</taxon>
        <taxon>Diplogasteromorpha</taxon>
        <taxon>Diplogasteroidea</taxon>
        <taxon>Neodiplogasteridae</taxon>
        <taxon>Pristionchus</taxon>
    </lineage>
</organism>
<comment type="caution">
    <text evidence="1">The sequence shown here is derived from an EMBL/GenBank/DDBJ whole genome shotgun (WGS) entry which is preliminary data.</text>
</comment>
<dbReference type="EMBL" id="BTRK01000005">
    <property type="protein sequence ID" value="GMR55572.1"/>
    <property type="molecule type" value="Genomic_DNA"/>
</dbReference>
<protein>
    <submittedName>
        <fullName evidence="1">Uncharacterized protein</fullName>
    </submittedName>
</protein>
<proteinExistence type="predicted"/>
<feature type="non-terminal residue" evidence="1">
    <location>
        <position position="1"/>
    </location>
</feature>
<evidence type="ECO:0000313" key="1">
    <source>
        <dbReference type="EMBL" id="GMR55572.1"/>
    </source>
</evidence>
<feature type="non-terminal residue" evidence="1">
    <location>
        <position position="113"/>
    </location>
</feature>
<keyword evidence="2" id="KW-1185">Reference proteome</keyword>
<name>A0AAN5I7L9_9BILA</name>
<reference evidence="2" key="1">
    <citation type="submission" date="2022-10" db="EMBL/GenBank/DDBJ databases">
        <title>Genome assembly of Pristionchus species.</title>
        <authorList>
            <person name="Yoshida K."/>
            <person name="Sommer R.J."/>
        </authorList>
    </citation>
    <scope>NUCLEOTIDE SEQUENCE [LARGE SCALE GENOMIC DNA]</scope>
    <source>
        <strain evidence="2">RS5460</strain>
    </source>
</reference>
<sequence>RANSGKFVINDGTGDKEIGSEKYMCGEKLSACQTCDQSKLLDPTHAACSGQMNIICDTKPISTPDTTAEKCPMLSCSGADAMLYLLTDDVMETAIPNPTAVKCVNGMWQVSES</sequence>
<gene>
    <name evidence="1" type="ORF">PMAYCL1PPCAC_25767</name>
</gene>
<accession>A0AAN5I7L9</accession>
<evidence type="ECO:0000313" key="2">
    <source>
        <dbReference type="Proteomes" id="UP001328107"/>
    </source>
</evidence>
<dbReference type="AlphaFoldDB" id="A0AAN5I7L9"/>
<dbReference type="Proteomes" id="UP001328107">
    <property type="component" value="Unassembled WGS sequence"/>
</dbReference>